<evidence type="ECO:0000256" key="1">
    <source>
        <dbReference type="ARBA" id="ARBA00022475"/>
    </source>
</evidence>
<dbReference type="GO" id="GO:0004222">
    <property type="term" value="F:metalloendopeptidase activity"/>
    <property type="evidence" value="ECO:0007669"/>
    <property type="project" value="InterPro"/>
</dbReference>
<keyword evidence="8 10" id="KW-0482">Metalloprotease</keyword>
<dbReference type="Gene3D" id="3.30.2010.10">
    <property type="entry name" value="Metalloproteases ('zincins'), catalytic domain"/>
    <property type="match status" value="1"/>
</dbReference>
<keyword evidence="7 11" id="KW-1133">Transmembrane helix</keyword>
<sequence>MKKTNAPLIIYLVLNTIIIGFVLGSLFNTSSTFVAFLFGLGVYAVSLVIALSPFGEWILRMQSGCSVIKRKDQSDYIEPIFKEVLEKARKFDSSIPADVSLYMNDSQEVNAFATGRKTVCITEGILNAPKEQIKATLSHEMGHLAHKDTDLILLVSVGNFIVTFIFIAIRMFARLMSFLFGLMAIFLGRDGIPALGASLYAFICDVILGALMWVWTKIGIMLVMKSSRDNEFEADKFAFNLGYGNALCELLDSFTGSSTTKGLFANLINSHPDKNERIAALMNLGATYSKSYGAK</sequence>
<evidence type="ECO:0000256" key="5">
    <source>
        <dbReference type="ARBA" id="ARBA00022801"/>
    </source>
</evidence>
<dbReference type="EMBL" id="JJPO01000078">
    <property type="protein sequence ID" value="KKG73141.1"/>
    <property type="molecule type" value="Genomic_DNA"/>
</dbReference>
<keyword evidence="4" id="KW-0479">Metal-binding</keyword>
<evidence type="ECO:0000256" key="10">
    <source>
        <dbReference type="RuleBase" id="RU003983"/>
    </source>
</evidence>
<feature type="transmembrane region" description="Helical" evidence="11">
    <location>
        <begin position="33"/>
        <end position="54"/>
    </location>
</feature>
<keyword evidence="9 11" id="KW-0472">Membrane</keyword>
<evidence type="ECO:0000313" key="14">
    <source>
        <dbReference type="Proteomes" id="UP000034001"/>
    </source>
</evidence>
<evidence type="ECO:0000256" key="6">
    <source>
        <dbReference type="ARBA" id="ARBA00022833"/>
    </source>
</evidence>
<dbReference type="PANTHER" id="PTHR43221:SF2">
    <property type="entry name" value="PROTEASE HTPX HOMOLOG"/>
    <property type="match status" value="1"/>
</dbReference>
<name>A0A0F8H931_METMZ</name>
<evidence type="ECO:0000256" key="9">
    <source>
        <dbReference type="ARBA" id="ARBA00023136"/>
    </source>
</evidence>
<accession>A0A0F8H931</accession>
<feature type="transmembrane region" description="Helical" evidence="11">
    <location>
        <begin position="151"/>
        <end position="172"/>
    </location>
</feature>
<evidence type="ECO:0000256" key="3">
    <source>
        <dbReference type="ARBA" id="ARBA00022692"/>
    </source>
</evidence>
<dbReference type="PATRIC" id="fig|2209.43.peg.1756"/>
<evidence type="ECO:0000256" key="2">
    <source>
        <dbReference type="ARBA" id="ARBA00022670"/>
    </source>
</evidence>
<keyword evidence="3 11" id="KW-0812">Transmembrane</keyword>
<gene>
    <name evidence="13" type="ORF">DU63_08100</name>
</gene>
<dbReference type="InterPro" id="IPR001915">
    <property type="entry name" value="Peptidase_M48"/>
</dbReference>
<evidence type="ECO:0000256" key="8">
    <source>
        <dbReference type="ARBA" id="ARBA00023049"/>
    </source>
</evidence>
<dbReference type="GO" id="GO:0046872">
    <property type="term" value="F:metal ion binding"/>
    <property type="evidence" value="ECO:0007669"/>
    <property type="project" value="UniProtKB-KW"/>
</dbReference>
<evidence type="ECO:0000256" key="7">
    <source>
        <dbReference type="ARBA" id="ARBA00022989"/>
    </source>
</evidence>
<comment type="similarity">
    <text evidence="10">Belongs to the peptidase M48 family.</text>
</comment>
<keyword evidence="6 10" id="KW-0862">Zinc</keyword>
<evidence type="ECO:0000256" key="4">
    <source>
        <dbReference type="ARBA" id="ARBA00022723"/>
    </source>
</evidence>
<dbReference type="CDD" id="cd07337">
    <property type="entry name" value="M48B_HtpX_like"/>
    <property type="match status" value="1"/>
</dbReference>
<dbReference type="PANTHER" id="PTHR43221">
    <property type="entry name" value="PROTEASE HTPX"/>
    <property type="match status" value="1"/>
</dbReference>
<evidence type="ECO:0000313" key="13">
    <source>
        <dbReference type="EMBL" id="KKG73141.1"/>
    </source>
</evidence>
<dbReference type="RefSeq" id="WP_048048629.1">
    <property type="nucleotide sequence ID" value="NZ_JJPO01000078.1"/>
</dbReference>
<keyword evidence="5 10" id="KW-0378">Hydrolase</keyword>
<feature type="transmembrane region" description="Helical" evidence="11">
    <location>
        <begin position="192"/>
        <end position="215"/>
    </location>
</feature>
<keyword evidence="2 10" id="KW-0645">Protease</keyword>
<reference evidence="13 14" key="1">
    <citation type="journal article" date="2015" name="ISME J.">
        <title>Genomic and phenotypic differentiation among Methanosarcina mazei populations from Columbia River sediment.</title>
        <authorList>
            <person name="Youngblut N.D."/>
            <person name="Wirth J.S."/>
            <person name="Henriksen J.R."/>
            <person name="Smith M."/>
            <person name="Simon H."/>
            <person name="Metcalf W.W."/>
            <person name="Whitaker R.J."/>
        </authorList>
    </citation>
    <scope>NUCLEOTIDE SEQUENCE [LARGE SCALE GENOMIC DNA]</scope>
    <source>
        <strain evidence="13 14">3.H.A.2.1</strain>
    </source>
</reference>
<comment type="caution">
    <text evidence="13">The sequence shown here is derived from an EMBL/GenBank/DDBJ whole genome shotgun (WGS) entry which is preliminary data.</text>
</comment>
<dbReference type="AlphaFoldDB" id="A0A0F8H931"/>
<feature type="domain" description="Peptidase M48" evidence="12">
    <location>
        <begin position="84"/>
        <end position="282"/>
    </location>
</feature>
<organism evidence="13 14">
    <name type="scientific">Methanosarcina mazei</name>
    <name type="common">Methanosarcina frisia</name>
    <dbReference type="NCBI Taxonomy" id="2209"/>
    <lineage>
        <taxon>Archaea</taxon>
        <taxon>Methanobacteriati</taxon>
        <taxon>Methanobacteriota</taxon>
        <taxon>Stenosarchaea group</taxon>
        <taxon>Methanomicrobia</taxon>
        <taxon>Methanosarcinales</taxon>
        <taxon>Methanosarcinaceae</taxon>
        <taxon>Methanosarcina</taxon>
    </lineage>
</organism>
<protein>
    <recommendedName>
        <fullName evidence="12">Peptidase M48 domain-containing protein</fullName>
    </recommendedName>
</protein>
<evidence type="ECO:0000259" key="12">
    <source>
        <dbReference type="Pfam" id="PF01435"/>
    </source>
</evidence>
<dbReference type="Pfam" id="PF01435">
    <property type="entry name" value="Peptidase_M48"/>
    <property type="match status" value="1"/>
</dbReference>
<proteinExistence type="inferred from homology"/>
<keyword evidence="1" id="KW-1003">Cell membrane</keyword>
<comment type="cofactor">
    <cofactor evidence="10">
        <name>Zn(2+)</name>
        <dbReference type="ChEBI" id="CHEBI:29105"/>
    </cofactor>
    <text evidence="10">Binds 1 zinc ion per subunit.</text>
</comment>
<dbReference type="GO" id="GO:0006508">
    <property type="term" value="P:proteolysis"/>
    <property type="evidence" value="ECO:0007669"/>
    <property type="project" value="UniProtKB-KW"/>
</dbReference>
<feature type="transmembrane region" description="Helical" evidence="11">
    <location>
        <begin position="7"/>
        <end position="27"/>
    </location>
</feature>
<dbReference type="InterPro" id="IPR050083">
    <property type="entry name" value="HtpX_protease"/>
</dbReference>
<evidence type="ECO:0000256" key="11">
    <source>
        <dbReference type="SAM" id="Phobius"/>
    </source>
</evidence>
<dbReference type="Proteomes" id="UP000034001">
    <property type="component" value="Unassembled WGS sequence"/>
</dbReference>